<dbReference type="GO" id="GO:0071040">
    <property type="term" value="P:nuclear polyadenylation-dependent antisense transcript catabolic process"/>
    <property type="evidence" value="ECO:0007669"/>
    <property type="project" value="TreeGrafter"/>
</dbReference>
<name>A0A0X3Q2J6_SCHSO</name>
<dbReference type="Pfam" id="PF00570">
    <property type="entry name" value="HRDC"/>
    <property type="match status" value="1"/>
</dbReference>
<keyword evidence="3" id="KW-0540">Nuclease</keyword>
<evidence type="ECO:0000259" key="11">
    <source>
        <dbReference type="PROSITE" id="PS50967"/>
    </source>
</evidence>
<keyword evidence="5" id="KW-0271">Exosome</keyword>
<feature type="region of interest" description="Disordered" evidence="10">
    <location>
        <begin position="819"/>
        <end position="941"/>
    </location>
</feature>
<protein>
    <recommendedName>
        <fullName evidence="9">Exosome complex component 10 homolog</fullName>
    </recommendedName>
</protein>
<evidence type="ECO:0000256" key="1">
    <source>
        <dbReference type="ARBA" id="ARBA00004123"/>
    </source>
</evidence>
<dbReference type="Gene3D" id="1.10.150.80">
    <property type="entry name" value="HRDC domain"/>
    <property type="match status" value="1"/>
</dbReference>
<feature type="compositionally biased region" description="Low complexity" evidence="10">
    <location>
        <begin position="787"/>
        <end position="800"/>
    </location>
</feature>
<feature type="compositionally biased region" description="Basic residues" evidence="10">
    <location>
        <begin position="932"/>
        <end position="941"/>
    </location>
</feature>
<dbReference type="GO" id="GO:0071051">
    <property type="term" value="P:poly(A)-dependent snoRNA 3'-end processing"/>
    <property type="evidence" value="ECO:0007669"/>
    <property type="project" value="TreeGrafter"/>
</dbReference>
<dbReference type="SMART" id="SM00341">
    <property type="entry name" value="HRDC"/>
    <property type="match status" value="1"/>
</dbReference>
<dbReference type="InterPro" id="IPR036397">
    <property type="entry name" value="RNaseH_sf"/>
</dbReference>
<dbReference type="Gene3D" id="3.30.420.10">
    <property type="entry name" value="Ribonuclease H-like superfamily/Ribonuclease H"/>
    <property type="match status" value="1"/>
</dbReference>
<evidence type="ECO:0000256" key="8">
    <source>
        <dbReference type="ARBA" id="ARBA00043957"/>
    </source>
</evidence>
<keyword evidence="6" id="KW-0269">Exonuclease</keyword>
<evidence type="ECO:0000256" key="3">
    <source>
        <dbReference type="ARBA" id="ARBA00022722"/>
    </source>
</evidence>
<feature type="region of interest" description="Disordered" evidence="10">
    <location>
        <begin position="674"/>
        <end position="697"/>
    </location>
</feature>
<proteinExistence type="inferred from homology"/>
<dbReference type="InterPro" id="IPR012337">
    <property type="entry name" value="RNaseH-like_sf"/>
</dbReference>
<dbReference type="InterPro" id="IPR002121">
    <property type="entry name" value="HRDC_dom"/>
</dbReference>
<dbReference type="PROSITE" id="PS50967">
    <property type="entry name" value="HRDC"/>
    <property type="match status" value="1"/>
</dbReference>
<evidence type="ECO:0000313" key="12">
    <source>
        <dbReference type="EMBL" id="JAP58453.1"/>
    </source>
</evidence>
<dbReference type="PANTHER" id="PTHR12124">
    <property type="entry name" value="POLYMYOSITIS/SCLERODERMA AUTOANTIGEN-RELATED"/>
    <property type="match status" value="1"/>
</dbReference>
<dbReference type="GO" id="GO:0000175">
    <property type="term" value="F:3'-5'-RNA exonuclease activity"/>
    <property type="evidence" value="ECO:0007669"/>
    <property type="project" value="InterPro"/>
</dbReference>
<dbReference type="GO" id="GO:0071037">
    <property type="term" value="P:nuclear polyadenylation-dependent snRNA catabolic process"/>
    <property type="evidence" value="ECO:0007669"/>
    <property type="project" value="TreeGrafter"/>
</dbReference>
<dbReference type="FunFam" id="3.30.420.10:FF:000059">
    <property type="entry name" value="Exosome complex exonuclease Rrp6"/>
    <property type="match status" value="1"/>
</dbReference>
<sequence>MTDMEGAQSLEKSEASLATDRLVSTLVPSVAKVVKLSHEFPSSSTPAFTYYNDFPQYKAVMNGNANKILSLIQNIMDEVHGEGNILDTPQVKSFEEKFATILDINDRILDHVTLEMDHIEFPERVSNNAQELVVATQKKFSASQPVVFEVQKSSERNSNVQNAGGTSSSVKLLAAKNVSRPQVLFSRQPDNTANPFRPFLKKKPNAIVPLENSMNTDNPESEDYPHPYFQELEAFADEIAKMTYTPASNPVPKSLVDTDFEFVDSQESLDRIMSELKTENEIAVDLEHHGYRTFLGITCLLQLSTRSKDYVIDTLALRDHLNCLNEVFTDPAIVKVFHGSDLDLMWLQRDFSVYVVNLFDTGQASRLLMLPRFSLSYLLQNFANTVTNKMYQLADWRIRPLPQELIEYARSDTHYLLYIAEQLRGFLSDRGLLQSAMERSRELCLRIYQKPKFDPLGYLSLYKISSGNSLNKRQLYALKHLYALRDSIARREDESLQYVLPNHMMKTIAEELPRETTGIFACCSPIPPLVRKYVYDLHKIILDARNNKLGDLMVDELAGEIFDFSEQTDLRSALAASHKMVDSNLIAAPPHDFSRSRTRPTFSNFVRGPGIADSWCPPSQLGKAFEMKSAAVSGLCKSYADPSRSVLHKLLKWLQKVPVMSAAPEDSELIKKAAETSTRVDDPLVRPKSNNKEEDSRVMTAVEVIQVSELGDDYRPGSDSIQISSRPRFAANTKGGNKPRATGHQQWKTEKRTNKLPGGRPAKRFSGEKPEFSTPRRPTDGEPSNPVANATVSTSLSAVTTDDEEMGVVVIRDQKIQQAAQNSTKNKKRKRKSKFRGSDAGSMALSGTPSAEGGRGRGEFQAIVPPKGLPSQPSEMAAHKQILRSPGSQKSAAHTVLLRNPGFRGRGHNKKRGTPGSSGTDAIRPLGGNFLKQKKFKNSNV</sequence>
<dbReference type="GO" id="GO:0000166">
    <property type="term" value="F:nucleotide binding"/>
    <property type="evidence" value="ECO:0007669"/>
    <property type="project" value="InterPro"/>
</dbReference>
<organism evidence="12">
    <name type="scientific">Schistocephalus solidus</name>
    <name type="common">Tapeworm</name>
    <dbReference type="NCBI Taxonomy" id="70667"/>
    <lineage>
        <taxon>Eukaryota</taxon>
        <taxon>Metazoa</taxon>
        <taxon>Spiralia</taxon>
        <taxon>Lophotrochozoa</taxon>
        <taxon>Platyhelminthes</taxon>
        <taxon>Cestoda</taxon>
        <taxon>Eucestoda</taxon>
        <taxon>Diphyllobothriidea</taxon>
        <taxon>Diphyllobothriidae</taxon>
        <taxon>Schistocephalus</taxon>
    </lineage>
</organism>
<dbReference type="CDD" id="cd06147">
    <property type="entry name" value="Rrp6p_like_exo"/>
    <property type="match status" value="1"/>
</dbReference>
<dbReference type="GO" id="GO:0071039">
    <property type="term" value="P:nuclear polyadenylation-dependent CUT catabolic process"/>
    <property type="evidence" value="ECO:0007669"/>
    <property type="project" value="TreeGrafter"/>
</dbReference>
<dbReference type="GO" id="GO:0071038">
    <property type="term" value="P:TRAMP-dependent tRNA surveillance pathway"/>
    <property type="evidence" value="ECO:0007669"/>
    <property type="project" value="TreeGrafter"/>
</dbReference>
<feature type="compositionally biased region" description="Basic residues" evidence="10">
    <location>
        <begin position="825"/>
        <end position="835"/>
    </location>
</feature>
<gene>
    <name evidence="12" type="primary">EXOSX</name>
    <name evidence="12" type="ORF">TR165506</name>
</gene>
<dbReference type="InterPro" id="IPR012588">
    <property type="entry name" value="Exosome-assoc_fac_Rrp6_N"/>
</dbReference>
<evidence type="ECO:0000256" key="9">
    <source>
        <dbReference type="ARBA" id="ARBA00070365"/>
    </source>
</evidence>
<feature type="domain" description="HRDC" evidence="11">
    <location>
        <begin position="471"/>
        <end position="551"/>
    </location>
</feature>
<dbReference type="EMBL" id="GEEE01004772">
    <property type="protein sequence ID" value="JAP58453.1"/>
    <property type="molecule type" value="Transcribed_RNA"/>
</dbReference>
<feature type="region of interest" description="Disordered" evidence="10">
    <location>
        <begin position="711"/>
        <end position="800"/>
    </location>
</feature>
<evidence type="ECO:0000256" key="2">
    <source>
        <dbReference type="ARBA" id="ARBA00022552"/>
    </source>
</evidence>
<dbReference type="SUPFAM" id="SSF53098">
    <property type="entry name" value="Ribonuclease H-like"/>
    <property type="match status" value="1"/>
</dbReference>
<dbReference type="Pfam" id="PF01612">
    <property type="entry name" value="DNA_pol_A_exo1"/>
    <property type="match status" value="1"/>
</dbReference>
<dbReference type="FunFam" id="1.10.150.80:FF:000001">
    <property type="entry name" value="Putative exosome component 10"/>
    <property type="match status" value="1"/>
</dbReference>
<dbReference type="GO" id="GO:0071044">
    <property type="term" value="P:histone mRNA catabolic process"/>
    <property type="evidence" value="ECO:0007669"/>
    <property type="project" value="TreeGrafter"/>
</dbReference>
<dbReference type="InterPro" id="IPR002562">
    <property type="entry name" value="3'-5'_exonuclease_dom"/>
</dbReference>
<dbReference type="GO" id="GO:0071035">
    <property type="term" value="P:nuclear polyadenylation-dependent rRNA catabolic process"/>
    <property type="evidence" value="ECO:0007669"/>
    <property type="project" value="TreeGrafter"/>
</dbReference>
<accession>A0A0X3Q2J6</accession>
<dbReference type="InterPro" id="IPR010997">
    <property type="entry name" value="HRDC-like_sf"/>
</dbReference>
<comment type="similarity">
    <text evidence="8">Belongs to the exosome component 10/RRP6 family.</text>
</comment>
<dbReference type="GO" id="GO:0003727">
    <property type="term" value="F:single-stranded RNA binding"/>
    <property type="evidence" value="ECO:0007669"/>
    <property type="project" value="TreeGrafter"/>
</dbReference>
<keyword evidence="4" id="KW-0378">Hydrolase</keyword>
<dbReference type="GO" id="GO:0005730">
    <property type="term" value="C:nucleolus"/>
    <property type="evidence" value="ECO:0007669"/>
    <property type="project" value="TreeGrafter"/>
</dbReference>
<dbReference type="GO" id="GO:0071036">
    <property type="term" value="P:nuclear polyadenylation-dependent snoRNA catabolic process"/>
    <property type="evidence" value="ECO:0007669"/>
    <property type="project" value="TreeGrafter"/>
</dbReference>
<dbReference type="GO" id="GO:0000467">
    <property type="term" value="P:exonucleolytic trimming to generate mature 3'-end of 5.8S rRNA from tricistronic rRNA transcript (SSU-rRNA, 5.8S rRNA, LSU-rRNA)"/>
    <property type="evidence" value="ECO:0007669"/>
    <property type="project" value="InterPro"/>
</dbReference>
<keyword evidence="2" id="KW-0698">rRNA processing</keyword>
<evidence type="ECO:0000256" key="5">
    <source>
        <dbReference type="ARBA" id="ARBA00022835"/>
    </source>
</evidence>
<dbReference type="InterPro" id="IPR045092">
    <property type="entry name" value="Rrp6-like"/>
</dbReference>
<dbReference type="InterPro" id="IPR049559">
    <property type="entry name" value="Rrp6p-like_exo"/>
</dbReference>
<dbReference type="Pfam" id="PF08066">
    <property type="entry name" value="PMC2NT"/>
    <property type="match status" value="1"/>
</dbReference>
<dbReference type="GO" id="GO:0000176">
    <property type="term" value="C:nuclear exosome (RNase complex)"/>
    <property type="evidence" value="ECO:0007669"/>
    <property type="project" value="InterPro"/>
</dbReference>
<reference evidence="12" key="1">
    <citation type="submission" date="2016-01" db="EMBL/GenBank/DDBJ databases">
        <title>Reference transcriptome for the parasite Schistocephalus solidus: insights into the molecular evolution of parasitism.</title>
        <authorList>
            <person name="Hebert F.O."/>
            <person name="Grambauer S."/>
            <person name="Barber I."/>
            <person name="Landry C.R."/>
            <person name="Aubin-Horth N."/>
        </authorList>
    </citation>
    <scope>NUCLEOTIDE SEQUENCE</scope>
</reference>
<dbReference type="PANTHER" id="PTHR12124:SF47">
    <property type="entry name" value="EXOSOME COMPONENT 10"/>
    <property type="match status" value="1"/>
</dbReference>
<comment type="subcellular location">
    <subcellularLocation>
        <location evidence="1">Nucleus</location>
    </subcellularLocation>
</comment>
<evidence type="ECO:0000256" key="7">
    <source>
        <dbReference type="ARBA" id="ARBA00023242"/>
    </source>
</evidence>
<dbReference type="AlphaFoldDB" id="A0A0X3Q2J6"/>
<keyword evidence="7" id="KW-0539">Nucleus</keyword>
<evidence type="ECO:0000256" key="6">
    <source>
        <dbReference type="ARBA" id="ARBA00022839"/>
    </source>
</evidence>
<dbReference type="SMART" id="SM00474">
    <property type="entry name" value="35EXOc"/>
    <property type="match status" value="1"/>
</dbReference>
<evidence type="ECO:0000256" key="10">
    <source>
        <dbReference type="SAM" id="MobiDB-lite"/>
    </source>
</evidence>
<evidence type="ECO:0000256" key="4">
    <source>
        <dbReference type="ARBA" id="ARBA00022801"/>
    </source>
</evidence>
<dbReference type="InterPro" id="IPR044876">
    <property type="entry name" value="HRDC_dom_sf"/>
</dbReference>
<dbReference type="SUPFAM" id="SSF47819">
    <property type="entry name" value="HRDC-like"/>
    <property type="match status" value="1"/>
</dbReference>